<proteinExistence type="predicted"/>
<keyword evidence="1" id="KW-0812">Transmembrane</keyword>
<dbReference type="EMBL" id="ML979139">
    <property type="protein sequence ID" value="KAF1912741.1"/>
    <property type="molecule type" value="Genomic_DNA"/>
</dbReference>
<gene>
    <name evidence="2" type="ORF">BDU57DRAFT_580953</name>
</gene>
<reference evidence="2" key="1">
    <citation type="journal article" date="2020" name="Stud. Mycol.">
        <title>101 Dothideomycetes genomes: a test case for predicting lifestyles and emergence of pathogens.</title>
        <authorList>
            <person name="Haridas S."/>
            <person name="Albert R."/>
            <person name="Binder M."/>
            <person name="Bloem J."/>
            <person name="Labutti K."/>
            <person name="Salamov A."/>
            <person name="Andreopoulos B."/>
            <person name="Baker S."/>
            <person name="Barry K."/>
            <person name="Bills G."/>
            <person name="Bluhm B."/>
            <person name="Cannon C."/>
            <person name="Castanera R."/>
            <person name="Culley D."/>
            <person name="Daum C."/>
            <person name="Ezra D."/>
            <person name="Gonzalez J."/>
            <person name="Henrissat B."/>
            <person name="Kuo A."/>
            <person name="Liang C."/>
            <person name="Lipzen A."/>
            <person name="Lutzoni F."/>
            <person name="Magnuson J."/>
            <person name="Mondo S."/>
            <person name="Nolan M."/>
            <person name="Ohm R."/>
            <person name="Pangilinan J."/>
            <person name="Park H.-J."/>
            <person name="Ramirez L."/>
            <person name="Alfaro M."/>
            <person name="Sun H."/>
            <person name="Tritt A."/>
            <person name="Yoshinaga Y."/>
            <person name="Zwiers L.-H."/>
            <person name="Turgeon B."/>
            <person name="Goodwin S."/>
            <person name="Spatafora J."/>
            <person name="Crous P."/>
            <person name="Grigoriev I."/>
        </authorList>
    </citation>
    <scope>NUCLEOTIDE SEQUENCE</scope>
    <source>
        <strain evidence="2">HMLAC05119</strain>
    </source>
</reference>
<protein>
    <submittedName>
        <fullName evidence="2">Uncharacterized protein</fullName>
    </submittedName>
</protein>
<evidence type="ECO:0000313" key="2">
    <source>
        <dbReference type="EMBL" id="KAF1912741.1"/>
    </source>
</evidence>
<accession>A0A6A5QAV0</accession>
<evidence type="ECO:0000313" key="3">
    <source>
        <dbReference type="Proteomes" id="UP000800096"/>
    </source>
</evidence>
<sequence>MAIITLRAFSHPQNAYLALTNTTAPQHSRLHPRHANNTFPHTHLPPNYNTAAYNSFTGFLVLGIVAAVLAGCVMIGILARSKIHKYNLDLEAREKKAKMEEVELAYLRMRDEVGAGVREPEEVRLERERV</sequence>
<keyword evidence="3" id="KW-1185">Reference proteome</keyword>
<organism evidence="2 3">
    <name type="scientific">Ampelomyces quisqualis</name>
    <name type="common">Powdery mildew agent</name>
    <dbReference type="NCBI Taxonomy" id="50730"/>
    <lineage>
        <taxon>Eukaryota</taxon>
        <taxon>Fungi</taxon>
        <taxon>Dikarya</taxon>
        <taxon>Ascomycota</taxon>
        <taxon>Pezizomycotina</taxon>
        <taxon>Dothideomycetes</taxon>
        <taxon>Pleosporomycetidae</taxon>
        <taxon>Pleosporales</taxon>
        <taxon>Pleosporineae</taxon>
        <taxon>Phaeosphaeriaceae</taxon>
        <taxon>Ampelomyces</taxon>
    </lineage>
</organism>
<feature type="transmembrane region" description="Helical" evidence="1">
    <location>
        <begin position="56"/>
        <end position="79"/>
    </location>
</feature>
<dbReference type="Proteomes" id="UP000800096">
    <property type="component" value="Unassembled WGS sequence"/>
</dbReference>
<keyword evidence="1" id="KW-1133">Transmembrane helix</keyword>
<name>A0A6A5QAV0_AMPQU</name>
<keyword evidence="1" id="KW-0472">Membrane</keyword>
<evidence type="ECO:0000256" key="1">
    <source>
        <dbReference type="SAM" id="Phobius"/>
    </source>
</evidence>
<dbReference type="AlphaFoldDB" id="A0A6A5QAV0"/>
<dbReference type="OrthoDB" id="3724237at2759"/>